<gene>
    <name evidence="6" type="ORF">F934_03313</name>
</gene>
<comment type="subcellular location">
    <subcellularLocation>
        <location evidence="2">Cytoplasm</location>
    </subcellularLocation>
</comment>
<evidence type="ECO:0000256" key="1">
    <source>
        <dbReference type="ARBA" id="ARBA00022553"/>
    </source>
</evidence>
<keyword evidence="4" id="KW-1133">Transmembrane helix</keyword>
<keyword evidence="4" id="KW-0812">Transmembrane</keyword>
<evidence type="ECO:0000313" key="6">
    <source>
        <dbReference type="EMBL" id="ENW02452.1"/>
    </source>
</evidence>
<organism evidence="6 7">
    <name type="scientific">Acinetobacter beijerinckii ANC 3835</name>
    <dbReference type="NCBI Taxonomy" id="1217649"/>
    <lineage>
        <taxon>Bacteria</taxon>
        <taxon>Pseudomonadati</taxon>
        <taxon>Pseudomonadota</taxon>
        <taxon>Gammaproteobacteria</taxon>
        <taxon>Moraxellales</taxon>
        <taxon>Moraxellaceae</taxon>
        <taxon>Acinetobacter</taxon>
    </lineage>
</organism>
<dbReference type="AlphaFoldDB" id="N9DWY7"/>
<dbReference type="GO" id="GO:0003730">
    <property type="term" value="F:mRNA 3'-UTR binding"/>
    <property type="evidence" value="ECO:0007669"/>
    <property type="project" value="TreeGrafter"/>
</dbReference>
<dbReference type="PROSITE" id="PS00352">
    <property type="entry name" value="CSD_1"/>
    <property type="match status" value="1"/>
</dbReference>
<feature type="transmembrane region" description="Helical" evidence="4">
    <location>
        <begin position="99"/>
        <end position="118"/>
    </location>
</feature>
<protein>
    <recommendedName>
        <fullName evidence="5">CSD domain-containing protein</fullName>
    </recommendedName>
</protein>
<dbReference type="CDD" id="cd04458">
    <property type="entry name" value="CSP_CDS"/>
    <property type="match status" value="1"/>
</dbReference>
<dbReference type="GO" id="GO:0043488">
    <property type="term" value="P:regulation of mRNA stability"/>
    <property type="evidence" value="ECO:0007669"/>
    <property type="project" value="TreeGrafter"/>
</dbReference>
<keyword evidence="4" id="KW-0472">Membrane</keyword>
<dbReference type="PROSITE" id="PS51857">
    <property type="entry name" value="CSD_2"/>
    <property type="match status" value="1"/>
</dbReference>
<dbReference type="PANTHER" id="PTHR12962">
    <property type="entry name" value="CALCIUM-REGULATED HEAT STABLE PROTEIN CRHSP-24-RELATED"/>
    <property type="match status" value="1"/>
</dbReference>
<name>N9DWY7_9GAMM</name>
<dbReference type="Gene3D" id="2.40.50.140">
    <property type="entry name" value="Nucleic acid-binding proteins"/>
    <property type="match status" value="1"/>
</dbReference>
<evidence type="ECO:0000256" key="4">
    <source>
        <dbReference type="SAM" id="Phobius"/>
    </source>
</evidence>
<dbReference type="SMART" id="SM00357">
    <property type="entry name" value="CSP"/>
    <property type="match status" value="1"/>
</dbReference>
<dbReference type="HOGENOM" id="CLU_098919_0_0_6"/>
<dbReference type="Pfam" id="PF00313">
    <property type="entry name" value="CSD"/>
    <property type="match status" value="1"/>
</dbReference>
<dbReference type="OrthoDB" id="72963at2"/>
<comment type="caution">
    <text evidence="6">The sequence shown here is derived from an EMBL/GenBank/DDBJ whole genome shotgun (WGS) entry which is preliminary data.</text>
</comment>
<feature type="compositionally biased region" description="Polar residues" evidence="3">
    <location>
        <begin position="165"/>
        <end position="178"/>
    </location>
</feature>
<feature type="region of interest" description="Disordered" evidence="3">
    <location>
        <begin position="157"/>
        <end position="178"/>
    </location>
</feature>
<dbReference type="PATRIC" id="fig|1217649.3.peg.3226"/>
<proteinExistence type="predicted"/>
<feature type="domain" description="CSD" evidence="5">
    <location>
        <begin position="2"/>
        <end position="66"/>
    </location>
</feature>
<accession>N9DWY7</accession>
<dbReference type="Proteomes" id="UP000018417">
    <property type="component" value="Unassembled WGS sequence"/>
</dbReference>
<evidence type="ECO:0000259" key="5">
    <source>
        <dbReference type="PROSITE" id="PS51857"/>
    </source>
</evidence>
<dbReference type="Pfam" id="PF05901">
    <property type="entry name" value="Excalibur"/>
    <property type="match status" value="1"/>
</dbReference>
<dbReference type="InterPro" id="IPR011129">
    <property type="entry name" value="CSD"/>
</dbReference>
<evidence type="ECO:0000256" key="2">
    <source>
        <dbReference type="RuleBase" id="RU000408"/>
    </source>
</evidence>
<keyword evidence="1" id="KW-0597">Phosphoprotein</keyword>
<sequence>MFLEGKIKKYNSDRGFGFIELNNGQADVFFHIKDFPKLGGEPKVGETIKFLMVEDHGKFRAANIVRLDLKPEHQNLGAVQQQFEPNNSNAYSKTKDKKGITFTVVGLIVIAILLALIFQKYQSYQQAQQLKTIQLIEEQKQIIAHQREAIGDLPEVKRSEKTTDAIKTNTGSSASSQQPIAAKAQFSCDGRIHCSQMRSYDEALFFLRNCPNTQMDGNNDGEPCEQQFGR</sequence>
<dbReference type="InterPro" id="IPR008613">
    <property type="entry name" value="Excalibur_Ca-bd_domain"/>
</dbReference>
<dbReference type="InterPro" id="IPR019844">
    <property type="entry name" value="CSD_CS"/>
</dbReference>
<reference evidence="6 7" key="1">
    <citation type="submission" date="2013-02" db="EMBL/GenBank/DDBJ databases">
        <title>The Genome Sequence of Acinetobacter beijerinckii ANC 3835.</title>
        <authorList>
            <consortium name="The Broad Institute Genome Sequencing Platform"/>
            <consortium name="The Broad Institute Genome Sequencing Center for Infectious Disease"/>
            <person name="Cerqueira G."/>
            <person name="Feldgarden M."/>
            <person name="Courvalin P."/>
            <person name="Perichon B."/>
            <person name="Grillot-Courvalin C."/>
            <person name="Clermont D."/>
            <person name="Rocha E."/>
            <person name="Yoon E.-J."/>
            <person name="Nemec A."/>
            <person name="Walker B."/>
            <person name="Young S.K."/>
            <person name="Zeng Q."/>
            <person name="Gargeya S."/>
            <person name="Fitzgerald M."/>
            <person name="Haas B."/>
            <person name="Abouelleil A."/>
            <person name="Alvarado L."/>
            <person name="Arachchi H.M."/>
            <person name="Berlin A.M."/>
            <person name="Chapman S.B."/>
            <person name="Dewar J."/>
            <person name="Goldberg J."/>
            <person name="Griggs A."/>
            <person name="Gujja S."/>
            <person name="Hansen M."/>
            <person name="Howarth C."/>
            <person name="Imamovic A."/>
            <person name="Larimer J."/>
            <person name="McCowan C."/>
            <person name="Murphy C."/>
            <person name="Neiman D."/>
            <person name="Pearson M."/>
            <person name="Priest M."/>
            <person name="Roberts A."/>
            <person name="Saif S."/>
            <person name="Shea T."/>
            <person name="Sisk P."/>
            <person name="Sykes S."/>
            <person name="Wortman J."/>
            <person name="Nusbaum C."/>
            <person name="Birren B."/>
        </authorList>
    </citation>
    <scope>NUCLEOTIDE SEQUENCE [LARGE SCALE GENOMIC DNA]</scope>
    <source>
        <strain evidence="6 7">ANC 3835</strain>
    </source>
</reference>
<evidence type="ECO:0000313" key="7">
    <source>
        <dbReference type="Proteomes" id="UP000018417"/>
    </source>
</evidence>
<dbReference type="InterPro" id="IPR002059">
    <property type="entry name" value="CSP_DNA-bd"/>
</dbReference>
<dbReference type="RefSeq" id="WP_005056721.1">
    <property type="nucleotide sequence ID" value="NZ_KB849762.1"/>
</dbReference>
<dbReference type="GO" id="GO:0005829">
    <property type="term" value="C:cytosol"/>
    <property type="evidence" value="ECO:0007669"/>
    <property type="project" value="UniProtKB-ARBA"/>
</dbReference>
<dbReference type="SUPFAM" id="SSF50249">
    <property type="entry name" value="Nucleic acid-binding proteins"/>
    <property type="match status" value="1"/>
</dbReference>
<dbReference type="PANTHER" id="PTHR12962:SF1">
    <property type="entry name" value="COLD SHOCK DOMAIN-CONTAINING PROTEIN CG9705"/>
    <property type="match status" value="1"/>
</dbReference>
<dbReference type="InterPro" id="IPR052069">
    <property type="entry name" value="Ca-reg_mRNA-binding_domain"/>
</dbReference>
<dbReference type="EMBL" id="APQK01000019">
    <property type="protein sequence ID" value="ENW02452.1"/>
    <property type="molecule type" value="Genomic_DNA"/>
</dbReference>
<evidence type="ECO:0000256" key="3">
    <source>
        <dbReference type="SAM" id="MobiDB-lite"/>
    </source>
</evidence>
<dbReference type="InterPro" id="IPR012340">
    <property type="entry name" value="NA-bd_OB-fold"/>
</dbReference>